<keyword evidence="3" id="KW-1185">Reference proteome</keyword>
<feature type="region of interest" description="Disordered" evidence="1">
    <location>
        <begin position="1"/>
        <end position="20"/>
    </location>
</feature>
<feature type="compositionally biased region" description="Basic and acidic residues" evidence="1">
    <location>
        <begin position="1"/>
        <end position="15"/>
    </location>
</feature>
<dbReference type="Proteomes" id="UP000289738">
    <property type="component" value="Chromosome A07"/>
</dbReference>
<name>A0A445CG74_ARAHY</name>
<evidence type="ECO:0000313" key="2">
    <source>
        <dbReference type="EMBL" id="RYR49925.1"/>
    </source>
</evidence>
<comment type="caution">
    <text evidence="2">The sequence shown here is derived from an EMBL/GenBank/DDBJ whole genome shotgun (WGS) entry which is preliminary data.</text>
</comment>
<evidence type="ECO:0000313" key="3">
    <source>
        <dbReference type="Proteomes" id="UP000289738"/>
    </source>
</evidence>
<evidence type="ECO:0000256" key="1">
    <source>
        <dbReference type="SAM" id="MobiDB-lite"/>
    </source>
</evidence>
<sequence>MGDLEKRRQRDKGVGKSDASFSLQKKRASTEFLRTKVHLRPKTNTFGAVRQVDPQIVNVILICFAGDFWSNPFNFLFGVQVDKSDPFFPIQKKRASREFLRKKAHLRPRTNTFGVICFAGIYDTEPPISLKSPFGEDRIVKLSIDSSSGANKNEYDNVADFDDNIDF</sequence>
<protein>
    <submittedName>
        <fullName evidence="2">Uncharacterized protein</fullName>
    </submittedName>
</protein>
<dbReference type="STRING" id="3818.A0A445CG74"/>
<proteinExistence type="predicted"/>
<reference evidence="2 3" key="1">
    <citation type="submission" date="2019-01" db="EMBL/GenBank/DDBJ databases">
        <title>Sequencing of cultivated peanut Arachis hypogaea provides insights into genome evolution and oil improvement.</title>
        <authorList>
            <person name="Chen X."/>
        </authorList>
    </citation>
    <scope>NUCLEOTIDE SEQUENCE [LARGE SCALE GENOMIC DNA]</scope>
    <source>
        <strain evidence="3">cv. Fuhuasheng</strain>
        <tissue evidence="2">Leaves</tissue>
    </source>
</reference>
<accession>A0A445CG74</accession>
<organism evidence="2 3">
    <name type="scientific">Arachis hypogaea</name>
    <name type="common">Peanut</name>
    <dbReference type="NCBI Taxonomy" id="3818"/>
    <lineage>
        <taxon>Eukaryota</taxon>
        <taxon>Viridiplantae</taxon>
        <taxon>Streptophyta</taxon>
        <taxon>Embryophyta</taxon>
        <taxon>Tracheophyta</taxon>
        <taxon>Spermatophyta</taxon>
        <taxon>Magnoliopsida</taxon>
        <taxon>eudicotyledons</taxon>
        <taxon>Gunneridae</taxon>
        <taxon>Pentapetalae</taxon>
        <taxon>rosids</taxon>
        <taxon>fabids</taxon>
        <taxon>Fabales</taxon>
        <taxon>Fabaceae</taxon>
        <taxon>Papilionoideae</taxon>
        <taxon>50 kb inversion clade</taxon>
        <taxon>dalbergioids sensu lato</taxon>
        <taxon>Dalbergieae</taxon>
        <taxon>Pterocarpus clade</taxon>
        <taxon>Arachis</taxon>
    </lineage>
</organism>
<dbReference type="AlphaFoldDB" id="A0A445CG74"/>
<gene>
    <name evidence="2" type="ORF">Ahy_A07g036454</name>
</gene>
<dbReference type="EMBL" id="SDMP01000007">
    <property type="protein sequence ID" value="RYR49925.1"/>
    <property type="molecule type" value="Genomic_DNA"/>
</dbReference>